<evidence type="ECO:0000256" key="1">
    <source>
        <dbReference type="ARBA" id="ARBA00004123"/>
    </source>
</evidence>
<feature type="compositionally biased region" description="Polar residues" evidence="12">
    <location>
        <begin position="805"/>
        <end position="820"/>
    </location>
</feature>
<feature type="coiled-coil region" evidence="11">
    <location>
        <begin position="327"/>
        <end position="354"/>
    </location>
</feature>
<dbReference type="InterPro" id="IPR001766">
    <property type="entry name" value="Fork_head_dom"/>
</dbReference>
<dbReference type="GO" id="GO:0005634">
    <property type="term" value="C:nucleus"/>
    <property type="evidence" value="ECO:0007669"/>
    <property type="project" value="UniProtKB-SubCell"/>
</dbReference>
<dbReference type="PROSITE" id="PS00658">
    <property type="entry name" value="FORK_HEAD_2"/>
    <property type="match status" value="1"/>
</dbReference>
<feature type="compositionally biased region" description="Basic and acidic residues" evidence="12">
    <location>
        <begin position="821"/>
        <end position="840"/>
    </location>
</feature>
<evidence type="ECO:0000256" key="2">
    <source>
        <dbReference type="ARBA" id="ARBA00022491"/>
    </source>
</evidence>
<dbReference type="PANTHER" id="PTHR45796">
    <property type="entry name" value="FORKHEAD BOX P, ISOFORM C"/>
    <property type="match status" value="1"/>
</dbReference>
<dbReference type="PRINTS" id="PR00053">
    <property type="entry name" value="FORKHEAD"/>
</dbReference>
<feature type="compositionally biased region" description="Low complexity" evidence="12">
    <location>
        <begin position="214"/>
        <end position="229"/>
    </location>
</feature>
<evidence type="ECO:0000256" key="4">
    <source>
        <dbReference type="ARBA" id="ARBA00022771"/>
    </source>
</evidence>
<evidence type="ECO:0000256" key="5">
    <source>
        <dbReference type="ARBA" id="ARBA00022833"/>
    </source>
</evidence>
<feature type="DNA-binding region" description="Fork-head" evidence="10">
    <location>
        <begin position="663"/>
        <end position="736"/>
    </location>
</feature>
<evidence type="ECO:0000256" key="3">
    <source>
        <dbReference type="ARBA" id="ARBA00022723"/>
    </source>
</evidence>
<dbReference type="GO" id="GO:0000978">
    <property type="term" value="F:RNA polymerase II cis-regulatory region sequence-specific DNA binding"/>
    <property type="evidence" value="ECO:0007669"/>
    <property type="project" value="TreeGrafter"/>
</dbReference>
<feature type="region of interest" description="Disordered" evidence="12">
    <location>
        <begin position="604"/>
        <end position="635"/>
    </location>
</feature>
<dbReference type="SUPFAM" id="SSF46785">
    <property type="entry name" value="Winged helix' DNA-binding domain"/>
    <property type="match status" value="1"/>
</dbReference>
<evidence type="ECO:0000259" key="13">
    <source>
        <dbReference type="PROSITE" id="PS50039"/>
    </source>
</evidence>
<dbReference type="AlphaFoldDB" id="A0A8W8LR96"/>
<dbReference type="FunFam" id="1.10.10.10:FF:000010">
    <property type="entry name" value="Forkhead box P2 isoform B"/>
    <property type="match status" value="1"/>
</dbReference>
<feature type="compositionally biased region" description="Basic and acidic residues" evidence="12">
    <location>
        <begin position="182"/>
        <end position="196"/>
    </location>
</feature>
<dbReference type="Gene3D" id="1.20.5.340">
    <property type="match status" value="1"/>
</dbReference>
<dbReference type="Pfam" id="PF00250">
    <property type="entry name" value="Forkhead"/>
    <property type="match status" value="1"/>
</dbReference>
<sequence length="939" mass="103919">MLLGDSQTDFSKMSSLKYDSSHSPVETSPFYASFPPHPSFMHPAFSQIYGRGVSFLEEKFKREDPHLYSPSDRTKSDLPLPPPLCLPSSEHAKMLELDLTHGQYRMSERHSPLSPSEYYRRRDILSTGSSSHSSPTSSHSGELNLSRHHRGQKSVSEGGSCEENGIMERCDEGAVNLSSGRETTERSSMKDEDVKGHSPLCQEAEDKSPAHRVLSSLSPTPNSPTSSQSAAKRKVKSNSAIELNSGSQQPLMMMAAQHGLLPQHMQQLLQQQNQGLSAQQQMMQHQTAMLQHQQQKLQEHILQELNEQLQLNVIQQSQLMQGTSDKNKNSKQQLQQLAVQQQQLVQQIQQIQLQQRQFLLACLVQPFGVPQGMMSPTEIQQLWKEVAAQSGLEGGDPKSPFNGLTTPNPPTQGHWPNGLSPDGFLPGTGLMNQHPISIDTEEKSGSSKTGCLFRHGRCKWPNCDTPCEDQGEFQRHLATEHQLDDRSTAQARVQMQVVSQLEIQLVREKELLQGMMQHLHMKQPKAKPDPPSPQKAFHPKVSTPVPISMATVTSPVVAAPSPPKPVAALSSPLKQAPVSSVSAPPTPVPMVTHPMSLSLGIPPSMVTSLSKPPTPQSHSQPSTPTGGGPMRRRVSDKCNLPISAGTSEEIQRNRDFYKSTDVRPPFTYASLIRQAIIESPHKQLTLNEIYQWFQNTFAYFRRNEATWKNAVRHNLSLHKCFMRVENVKGAVWTVDEVEFYKRRPQKLGGNMPVKDVKSPSMNAEPVIFGETFNATLRAAIEQASMLNHQYSNGSMSMDGVEDLSMKSNRNSSSDNLSKYESPSRDSFIDVKEESSERDDTFLENGHSTVNSPLSVAVKGDDSSKQALDLSPRNQFDSEVSLDSRGDKEDAGCEQGLDLSPLSRSPKSSSPIGQHSSNQDTLSVPTSQDVMMTNMSELGS</sequence>
<dbReference type="GO" id="GO:0000981">
    <property type="term" value="F:DNA-binding transcription factor activity, RNA polymerase II-specific"/>
    <property type="evidence" value="ECO:0007669"/>
    <property type="project" value="TreeGrafter"/>
</dbReference>
<dbReference type="GO" id="GO:0008270">
    <property type="term" value="F:zinc ion binding"/>
    <property type="evidence" value="ECO:0007669"/>
    <property type="project" value="UniProtKB-KW"/>
</dbReference>
<dbReference type="CDD" id="cd20033">
    <property type="entry name" value="FH_FOXP"/>
    <property type="match status" value="1"/>
</dbReference>
<comment type="subcellular location">
    <subcellularLocation>
        <location evidence="1 10">Nucleus</location>
    </subcellularLocation>
</comment>
<feature type="domain" description="Fork-head" evidence="13">
    <location>
        <begin position="663"/>
        <end position="736"/>
    </location>
</feature>
<dbReference type="InterPro" id="IPR036388">
    <property type="entry name" value="WH-like_DNA-bd_sf"/>
</dbReference>
<feature type="region of interest" description="Disordered" evidence="12">
    <location>
        <begin position="561"/>
        <end position="583"/>
    </location>
</feature>
<dbReference type="PROSITE" id="PS50039">
    <property type="entry name" value="FORK_HEAD_3"/>
    <property type="match status" value="1"/>
</dbReference>
<feature type="compositionally biased region" description="Polar residues" evidence="12">
    <location>
        <begin position="911"/>
        <end position="939"/>
    </location>
</feature>
<keyword evidence="3" id="KW-0479">Metal-binding</keyword>
<keyword evidence="6" id="KW-0805">Transcription regulation</keyword>
<keyword evidence="15" id="KW-1185">Reference proteome</keyword>
<feature type="compositionally biased region" description="Low complexity" evidence="12">
    <location>
        <begin position="126"/>
        <end position="141"/>
    </location>
</feature>
<keyword evidence="9 10" id="KW-0539">Nucleus</keyword>
<feature type="region of interest" description="Disordered" evidence="12">
    <location>
        <begin position="797"/>
        <end position="939"/>
    </location>
</feature>
<dbReference type="EnsemblMetazoa" id="G29288.1">
    <property type="protein sequence ID" value="G29288.1:cds"/>
    <property type="gene ID" value="G29288"/>
</dbReference>
<evidence type="ECO:0000256" key="8">
    <source>
        <dbReference type="ARBA" id="ARBA00023163"/>
    </source>
</evidence>
<dbReference type="PANTHER" id="PTHR45796:SF4">
    <property type="entry name" value="FORKHEAD BOX P, ISOFORM C"/>
    <property type="match status" value="1"/>
</dbReference>
<evidence type="ECO:0000256" key="10">
    <source>
        <dbReference type="PROSITE-ProRule" id="PRU00089"/>
    </source>
</evidence>
<feature type="region of interest" description="Disordered" evidence="12">
    <location>
        <begin position="522"/>
        <end position="541"/>
    </location>
</feature>
<dbReference type="Proteomes" id="UP000005408">
    <property type="component" value="Unassembled WGS sequence"/>
</dbReference>
<name>A0A8W8LR96_MAGGI</name>
<feature type="compositionally biased region" description="Low complexity" evidence="12">
    <location>
        <begin position="896"/>
        <end position="910"/>
    </location>
</feature>
<evidence type="ECO:0000313" key="15">
    <source>
        <dbReference type="Proteomes" id="UP000005408"/>
    </source>
</evidence>
<evidence type="ECO:0000256" key="7">
    <source>
        <dbReference type="ARBA" id="ARBA00023125"/>
    </source>
</evidence>
<feature type="region of interest" description="Disordered" evidence="12">
    <location>
        <begin position="126"/>
        <end position="239"/>
    </location>
</feature>
<evidence type="ECO:0000256" key="12">
    <source>
        <dbReference type="SAM" id="MobiDB-lite"/>
    </source>
</evidence>
<feature type="compositionally biased region" description="Basic and acidic residues" evidence="12">
    <location>
        <begin position="881"/>
        <end position="890"/>
    </location>
</feature>
<dbReference type="InterPro" id="IPR036390">
    <property type="entry name" value="WH_DNA-bd_sf"/>
</dbReference>
<evidence type="ECO:0000256" key="9">
    <source>
        <dbReference type="ARBA" id="ARBA00023242"/>
    </source>
</evidence>
<dbReference type="OMA" id="GIMEKCE"/>
<dbReference type="OrthoDB" id="5830876at2759"/>
<keyword evidence="11" id="KW-0175">Coiled coil</keyword>
<keyword evidence="8" id="KW-0804">Transcription</keyword>
<dbReference type="SMART" id="SM00339">
    <property type="entry name" value="FH"/>
    <property type="match status" value="1"/>
</dbReference>
<keyword evidence="4" id="KW-0863">Zinc-finger</keyword>
<dbReference type="Gene3D" id="1.10.10.10">
    <property type="entry name" value="Winged helix-like DNA-binding domain superfamily/Winged helix DNA-binding domain"/>
    <property type="match status" value="1"/>
</dbReference>
<reference evidence="14" key="1">
    <citation type="submission" date="2022-08" db="UniProtKB">
        <authorList>
            <consortium name="EnsemblMetazoa"/>
        </authorList>
    </citation>
    <scope>IDENTIFICATION</scope>
    <source>
        <strain evidence="14">05x7-T-G4-1.051#20</strain>
    </source>
</reference>
<dbReference type="InterPro" id="IPR030456">
    <property type="entry name" value="TF_fork_head_CS_2"/>
</dbReference>
<feature type="compositionally biased region" description="Low complexity" evidence="12">
    <location>
        <begin position="566"/>
        <end position="583"/>
    </location>
</feature>
<protein>
    <recommendedName>
        <fullName evidence="13">Fork-head domain-containing protein</fullName>
    </recommendedName>
</protein>
<dbReference type="InterPro" id="IPR050998">
    <property type="entry name" value="FOXP"/>
</dbReference>
<dbReference type="Pfam" id="PF16159">
    <property type="entry name" value="FOXP-CC"/>
    <property type="match status" value="1"/>
</dbReference>
<keyword evidence="2" id="KW-0678">Repressor</keyword>
<evidence type="ECO:0000256" key="6">
    <source>
        <dbReference type="ARBA" id="ARBA00023015"/>
    </source>
</evidence>
<keyword evidence="5" id="KW-0862">Zinc</keyword>
<evidence type="ECO:0000256" key="11">
    <source>
        <dbReference type="SAM" id="Coils"/>
    </source>
</evidence>
<organism evidence="14 15">
    <name type="scientific">Magallana gigas</name>
    <name type="common">Pacific oyster</name>
    <name type="synonym">Crassostrea gigas</name>
    <dbReference type="NCBI Taxonomy" id="29159"/>
    <lineage>
        <taxon>Eukaryota</taxon>
        <taxon>Metazoa</taxon>
        <taxon>Spiralia</taxon>
        <taxon>Lophotrochozoa</taxon>
        <taxon>Mollusca</taxon>
        <taxon>Bivalvia</taxon>
        <taxon>Autobranchia</taxon>
        <taxon>Pteriomorphia</taxon>
        <taxon>Ostreida</taxon>
        <taxon>Ostreoidea</taxon>
        <taxon>Ostreidae</taxon>
        <taxon>Magallana</taxon>
    </lineage>
</organism>
<dbReference type="SMR" id="A0A8W8LR96"/>
<keyword evidence="7 10" id="KW-0238">DNA-binding</keyword>
<accession>A0A8W8LR96</accession>
<proteinExistence type="predicted"/>
<dbReference type="InterPro" id="IPR032354">
    <property type="entry name" value="FOXP-CC"/>
</dbReference>
<evidence type="ECO:0000313" key="14">
    <source>
        <dbReference type="EnsemblMetazoa" id="G29288.1:cds"/>
    </source>
</evidence>